<name>A0A016U277_9BILA</name>
<keyword evidence="3" id="KW-1185">Reference proteome</keyword>
<evidence type="ECO:0008006" key="4">
    <source>
        <dbReference type="Google" id="ProtNLM"/>
    </source>
</evidence>
<dbReference type="Proteomes" id="UP000024635">
    <property type="component" value="Unassembled WGS sequence"/>
</dbReference>
<evidence type="ECO:0000256" key="1">
    <source>
        <dbReference type="SAM" id="SignalP"/>
    </source>
</evidence>
<feature type="signal peptide" evidence="1">
    <location>
        <begin position="1"/>
        <end position="26"/>
    </location>
</feature>
<reference evidence="3" key="1">
    <citation type="journal article" date="2015" name="Nat. Genet.">
        <title>The genome and transcriptome of the zoonotic hookworm Ancylostoma ceylanicum identify infection-specific gene families.</title>
        <authorList>
            <person name="Schwarz E.M."/>
            <person name="Hu Y."/>
            <person name="Antoshechkin I."/>
            <person name="Miller M.M."/>
            <person name="Sternberg P.W."/>
            <person name="Aroian R.V."/>
        </authorList>
    </citation>
    <scope>NUCLEOTIDE SEQUENCE</scope>
    <source>
        <strain evidence="3">HY135</strain>
    </source>
</reference>
<keyword evidence="1" id="KW-0732">Signal</keyword>
<organism evidence="2 3">
    <name type="scientific">Ancylostoma ceylanicum</name>
    <dbReference type="NCBI Taxonomy" id="53326"/>
    <lineage>
        <taxon>Eukaryota</taxon>
        <taxon>Metazoa</taxon>
        <taxon>Ecdysozoa</taxon>
        <taxon>Nematoda</taxon>
        <taxon>Chromadorea</taxon>
        <taxon>Rhabditida</taxon>
        <taxon>Rhabditina</taxon>
        <taxon>Rhabditomorpha</taxon>
        <taxon>Strongyloidea</taxon>
        <taxon>Ancylostomatidae</taxon>
        <taxon>Ancylostomatinae</taxon>
        <taxon>Ancylostoma</taxon>
    </lineage>
</organism>
<evidence type="ECO:0000313" key="2">
    <source>
        <dbReference type="EMBL" id="EYC09414.1"/>
    </source>
</evidence>
<sequence length="73" mass="8257">MRKIFGRRHPPLLNLILAMRSLTAQAKARLYRMKICPTNRGLSAGATKLKERKWSGPCLDSNGSGLDRFLPLY</sequence>
<accession>A0A016U277</accession>
<dbReference type="EMBL" id="JARK01001396">
    <property type="protein sequence ID" value="EYC09414.1"/>
    <property type="molecule type" value="Genomic_DNA"/>
</dbReference>
<gene>
    <name evidence="2" type="primary">Acey_s0060.g3102</name>
    <name evidence="2" type="ORF">Y032_0060g3102</name>
</gene>
<protein>
    <recommendedName>
        <fullName evidence="4">Secreted protein</fullName>
    </recommendedName>
</protein>
<proteinExistence type="predicted"/>
<dbReference type="OrthoDB" id="5864511at2759"/>
<comment type="caution">
    <text evidence="2">The sequence shown here is derived from an EMBL/GenBank/DDBJ whole genome shotgun (WGS) entry which is preliminary data.</text>
</comment>
<dbReference type="AlphaFoldDB" id="A0A016U277"/>
<feature type="chain" id="PRO_5001488277" description="Secreted protein" evidence="1">
    <location>
        <begin position="27"/>
        <end position="73"/>
    </location>
</feature>
<evidence type="ECO:0000313" key="3">
    <source>
        <dbReference type="Proteomes" id="UP000024635"/>
    </source>
</evidence>